<evidence type="ECO:0000256" key="3">
    <source>
        <dbReference type="ARBA" id="ARBA00022692"/>
    </source>
</evidence>
<dbReference type="InterPro" id="IPR004923">
    <property type="entry name" value="FTR1/Fip1/EfeU"/>
</dbReference>
<sequence>MRWITTILVVLGCWALAQQSPAEAAEQLRAALSQAALELNFDPGAARNLLQEAKQAALQLEKLGLGFEQGAFARLEEQITQKNPAGFAQLQARLWTDLLAQSYRHLEGALRTGNLEEARNWASLREYRPATPYAPPAYDATLALEELAQNKLTVQEALTAVQSDLLGAYQARLAQALEAAQQAQQQGHHVRLAEQVALAQGYFAILADAYRQQRGEAALAQAQRAFASGQPAAMLKALEGFQAAPLSPRERAKRANQTLRFLQLVAVEYRRGVRGAEGEVRVTNELEIIEARTFLRSAQSAWKVLEPLLIKEQQAQVGLVNQRFAWLEQALYANTPPSADRLSDEIEATVRLLSDILPESWRRADPSGDLEVIRQQLRSLENAVAAGRYDLAETARLDAYAMLESGAEARLRAFNPQLALDLESLFWNGVNPPGLARLIRDKASPLEVRNTRRALEGKLNEAARILGRETSPTTIGINAAIIVFREGLEAVLIIAALLASFRRPENLHLRRPVWWGVGLALIASLLTWAAMWGTIQQFARFGERVEAVVSLLAIGVLLLILNWFYHKIYWTDRLADFHQHKQQAVQKTGWAAILGLVAVGFESIYREGFETVLFLQSLVLQGGFRDVLWGILAGLSTVILLGIAIFRFQIKLPQKKMLFFTGVLILLVLVVMVGQTAHVMQVVGWLPIHAFPLEIPFWLSSWFGLYATWEGIVLQALSAGVVLGSYFWAERIKHSHLGRLKTKTA</sequence>
<dbReference type="PANTHER" id="PTHR31632:SF2">
    <property type="entry name" value="PLASMA MEMBRANE IRON PERMEASE"/>
    <property type="match status" value="1"/>
</dbReference>
<dbReference type="Proteomes" id="UP000266089">
    <property type="component" value="Unassembled WGS sequence"/>
</dbReference>
<evidence type="ECO:0000313" key="8">
    <source>
        <dbReference type="EMBL" id="RIH75374.1"/>
    </source>
</evidence>
<reference evidence="8 9" key="1">
    <citation type="submission" date="2018-08" db="EMBL/GenBank/DDBJ databases">
        <title>Meiothermus cateniformans JCM 15151 genome sequencing project.</title>
        <authorList>
            <person name="Da Costa M.S."/>
            <person name="Albuquerque L."/>
            <person name="Raposo P."/>
            <person name="Froufe H.J.C."/>
            <person name="Barroso C.S."/>
            <person name="Egas C."/>
        </authorList>
    </citation>
    <scope>NUCLEOTIDE SEQUENCE [LARGE SCALE GENOMIC DNA]</scope>
    <source>
        <strain evidence="8 9">JCM 15151</strain>
    </source>
</reference>
<keyword evidence="3 6" id="KW-0812">Transmembrane</keyword>
<feature type="signal peptide" evidence="7">
    <location>
        <begin position="1"/>
        <end position="24"/>
    </location>
</feature>
<feature type="transmembrane region" description="Helical" evidence="6">
    <location>
        <begin position="658"/>
        <end position="686"/>
    </location>
</feature>
<evidence type="ECO:0000256" key="5">
    <source>
        <dbReference type="ARBA" id="ARBA00023136"/>
    </source>
</evidence>
<evidence type="ECO:0000256" key="2">
    <source>
        <dbReference type="ARBA" id="ARBA00008333"/>
    </source>
</evidence>
<dbReference type="EMBL" id="QWKX01000069">
    <property type="protein sequence ID" value="RIH75374.1"/>
    <property type="molecule type" value="Genomic_DNA"/>
</dbReference>
<evidence type="ECO:0000256" key="1">
    <source>
        <dbReference type="ARBA" id="ARBA00004141"/>
    </source>
</evidence>
<comment type="similarity">
    <text evidence="2">Belongs to the oxidase-dependent Fe transporter (OFeT) (TC 9.A.10.1) family.</text>
</comment>
<feature type="transmembrane region" description="Helical" evidence="6">
    <location>
        <begin position="547"/>
        <end position="566"/>
    </location>
</feature>
<evidence type="ECO:0000256" key="7">
    <source>
        <dbReference type="SAM" id="SignalP"/>
    </source>
</evidence>
<dbReference type="RefSeq" id="WP_036196942.1">
    <property type="nucleotide sequence ID" value="NZ_JBHSXZ010000008.1"/>
</dbReference>
<protein>
    <submittedName>
        <fullName evidence="8">Ferrous iron permease EfeU</fullName>
    </submittedName>
</protein>
<proteinExistence type="inferred from homology"/>
<evidence type="ECO:0000313" key="9">
    <source>
        <dbReference type="Proteomes" id="UP000266089"/>
    </source>
</evidence>
<comment type="subcellular location">
    <subcellularLocation>
        <location evidence="1">Membrane</location>
        <topology evidence="1">Multi-pass membrane protein</topology>
    </subcellularLocation>
</comment>
<evidence type="ECO:0000256" key="4">
    <source>
        <dbReference type="ARBA" id="ARBA00022989"/>
    </source>
</evidence>
<feature type="transmembrane region" description="Helical" evidence="6">
    <location>
        <begin position="513"/>
        <end position="535"/>
    </location>
</feature>
<dbReference type="PANTHER" id="PTHR31632">
    <property type="entry name" value="IRON TRANSPORTER FTH1"/>
    <property type="match status" value="1"/>
</dbReference>
<dbReference type="AlphaFoldDB" id="A0A399DSX4"/>
<name>A0A399DSX4_9DEIN</name>
<dbReference type="GO" id="GO:0015093">
    <property type="term" value="F:ferrous iron transmembrane transporter activity"/>
    <property type="evidence" value="ECO:0007669"/>
    <property type="project" value="TreeGrafter"/>
</dbReference>
<keyword evidence="4 6" id="KW-1133">Transmembrane helix</keyword>
<feature type="transmembrane region" description="Helical" evidence="6">
    <location>
        <begin position="627"/>
        <end position="646"/>
    </location>
</feature>
<keyword evidence="7" id="KW-0732">Signal</keyword>
<feature type="chain" id="PRO_5017240225" evidence="7">
    <location>
        <begin position="25"/>
        <end position="745"/>
    </location>
</feature>
<feature type="transmembrane region" description="Helical" evidence="6">
    <location>
        <begin position="587"/>
        <end position="605"/>
    </location>
</feature>
<dbReference type="OrthoDB" id="8215804at2"/>
<evidence type="ECO:0000256" key="6">
    <source>
        <dbReference type="SAM" id="Phobius"/>
    </source>
</evidence>
<gene>
    <name evidence="8" type="primary">efeU</name>
    <name evidence="8" type="ORF">Mcate_02260</name>
</gene>
<dbReference type="GO" id="GO:0033573">
    <property type="term" value="C:high-affinity iron permease complex"/>
    <property type="evidence" value="ECO:0007669"/>
    <property type="project" value="InterPro"/>
</dbReference>
<comment type="caution">
    <text evidence="8">The sequence shown here is derived from an EMBL/GenBank/DDBJ whole genome shotgun (WGS) entry which is preliminary data.</text>
</comment>
<feature type="transmembrane region" description="Helical" evidence="6">
    <location>
        <begin position="706"/>
        <end position="729"/>
    </location>
</feature>
<dbReference type="Pfam" id="PF03239">
    <property type="entry name" value="FTR1"/>
    <property type="match status" value="1"/>
</dbReference>
<keyword evidence="5 6" id="KW-0472">Membrane</keyword>
<organism evidence="8 9">
    <name type="scientific">Meiothermus taiwanensis</name>
    <dbReference type="NCBI Taxonomy" id="172827"/>
    <lineage>
        <taxon>Bacteria</taxon>
        <taxon>Thermotogati</taxon>
        <taxon>Deinococcota</taxon>
        <taxon>Deinococci</taxon>
        <taxon>Thermales</taxon>
        <taxon>Thermaceae</taxon>
        <taxon>Meiothermus</taxon>
    </lineage>
</organism>
<accession>A0A399DSX4</accession>
<feature type="transmembrane region" description="Helical" evidence="6">
    <location>
        <begin position="475"/>
        <end position="501"/>
    </location>
</feature>